<dbReference type="OrthoDB" id="7004687at2"/>
<dbReference type="AlphaFoldDB" id="A0A0C2I0Y2"/>
<keyword evidence="2" id="KW-1185">Reference proteome</keyword>
<name>A0A0C2I0Y2_9PSED</name>
<reference evidence="1 2" key="1">
    <citation type="submission" date="2015-01" db="EMBL/GenBank/DDBJ databases">
        <title>Complete genome of Pseudomonas batumici UCM B-321 producer of the batumin antibiotic with strong antistaphilococcal and potential anticancer activity.</title>
        <authorList>
            <person name="Klochko V.V."/>
            <person name="Zelena L.B."/>
            <person name="Elena K.A."/>
            <person name="Reva O.N."/>
        </authorList>
    </citation>
    <scope>NUCLEOTIDE SEQUENCE [LARGE SCALE GENOMIC DNA]</scope>
    <source>
        <strain evidence="1 2">UCM B-321</strain>
    </source>
</reference>
<evidence type="ECO:0000313" key="2">
    <source>
        <dbReference type="Proteomes" id="UP000031535"/>
    </source>
</evidence>
<dbReference type="PATRIC" id="fig|226910.6.peg.3411"/>
<gene>
    <name evidence="1" type="ORF">UCMB321_3421</name>
</gene>
<dbReference type="STRING" id="226910.UCMB321_3421"/>
<evidence type="ECO:0000313" key="1">
    <source>
        <dbReference type="EMBL" id="KIH82966.1"/>
    </source>
</evidence>
<comment type="caution">
    <text evidence="1">The sequence shown here is derived from an EMBL/GenBank/DDBJ whole genome shotgun (WGS) entry which is preliminary data.</text>
</comment>
<proteinExistence type="predicted"/>
<dbReference type="EMBL" id="JXDG01000042">
    <property type="protein sequence ID" value="KIH82966.1"/>
    <property type="molecule type" value="Genomic_DNA"/>
</dbReference>
<dbReference type="Proteomes" id="UP000031535">
    <property type="component" value="Unassembled WGS sequence"/>
</dbReference>
<accession>A0A0C2I0Y2</accession>
<protein>
    <submittedName>
        <fullName evidence="1">Uncharacterized protein</fullName>
    </submittedName>
</protein>
<sequence>MVLNPESKYPNRRTYVVKLRSDATPGALAGRLENLVTGHQCEFSCAEELLASITGDLASIAAERTADAAGE</sequence>
<dbReference type="RefSeq" id="WP_040068968.1">
    <property type="nucleotide sequence ID" value="NZ_JXDG01000042.1"/>
</dbReference>
<organism evidence="1 2">
    <name type="scientific">Pseudomonas batumici</name>
    <dbReference type="NCBI Taxonomy" id="226910"/>
    <lineage>
        <taxon>Bacteria</taxon>
        <taxon>Pseudomonadati</taxon>
        <taxon>Pseudomonadota</taxon>
        <taxon>Gammaproteobacteria</taxon>
        <taxon>Pseudomonadales</taxon>
        <taxon>Pseudomonadaceae</taxon>
        <taxon>Pseudomonas</taxon>
    </lineage>
</organism>